<organism evidence="2 3">
    <name type="scientific">Candidatus Magnetobacterium bavaricum</name>
    <dbReference type="NCBI Taxonomy" id="29290"/>
    <lineage>
        <taxon>Bacteria</taxon>
        <taxon>Pseudomonadati</taxon>
        <taxon>Nitrospirota</taxon>
        <taxon>Thermodesulfovibrionia</taxon>
        <taxon>Thermodesulfovibrionales</taxon>
        <taxon>Candidatus Magnetobacteriaceae</taxon>
        <taxon>Candidatus Magnetobacterium</taxon>
    </lineage>
</organism>
<name>A0A0F3H2D9_9BACT</name>
<protein>
    <submittedName>
        <fullName evidence="2">Membrane protein</fullName>
    </submittedName>
</protein>
<dbReference type="Proteomes" id="UP000033423">
    <property type="component" value="Unassembled WGS sequence"/>
</dbReference>
<gene>
    <name evidence="2" type="ORF">MBAV_000690</name>
</gene>
<evidence type="ECO:0000313" key="3">
    <source>
        <dbReference type="Proteomes" id="UP000033423"/>
    </source>
</evidence>
<comment type="caution">
    <text evidence="2">The sequence shown here is derived from an EMBL/GenBank/DDBJ whole genome shotgun (WGS) entry which is preliminary data.</text>
</comment>
<dbReference type="EMBL" id="LACI01000319">
    <property type="protein sequence ID" value="KJU87113.1"/>
    <property type="molecule type" value="Genomic_DNA"/>
</dbReference>
<proteinExistence type="predicted"/>
<evidence type="ECO:0000313" key="2">
    <source>
        <dbReference type="EMBL" id="KJU87113.1"/>
    </source>
</evidence>
<accession>A0A0F3H2D9</accession>
<evidence type="ECO:0000256" key="1">
    <source>
        <dbReference type="SAM" id="Phobius"/>
    </source>
</evidence>
<feature type="transmembrane region" description="Helical" evidence="1">
    <location>
        <begin position="182"/>
        <end position="203"/>
    </location>
</feature>
<dbReference type="AlphaFoldDB" id="A0A0F3H2D9"/>
<sequence length="594" mass="65370">MTPSNVIAEYVMLFLVAIFALWLFGLFVRVIAALFNWWAVSKLSNVTLLTSFHEEARREYIHDKTHEKAEEDFAGFLQNKKVSKKSLIAGHVKTIFDAGIKGTQLEIGSLLNYTNHRLFGGNAFLKNILGIFIIVGLLGTLFGLADSLAQLSPMFSANADIGQLKGSATIALKDLLGSLKSAFAPSIMGVMFTIVGVFLYGMYISFACNPLKAGLEHATINVWIPQLYPTISHVKEIAKLADSIQNEGGGFNKNLQSANTLLTSLGSATTQLKDSAEFFNDSFCNRMDTFSKTFEQIAFDQKFFQNNIQGNVKGLYEQILKGAETTREHLSGQLRVQQGEIHDIVKVINGYEQAFLELRQRLDSHMLDFIREAKAATTSVSNSNMEITKQNTEALTKGLKEVKTALERMSTPIEGATDKLGRTLENFSKQIDKIIGELQRDIAKQNENYGKQLDEGKRLGEKIETLFTQVNTDNAKKSTQTDDLVKQVRTLNTTVGNLSQIVVNFSNNSSTIGETVQGISTLVAVIERSVDNLGKQTDKMLQLHQPGSDGKSLAEQIPRLTESLNTLSKLMGAVIASGSSAGGKSIIDVLFKKK</sequence>
<keyword evidence="1" id="KW-0812">Transmembrane</keyword>
<dbReference type="Gene3D" id="1.10.287.950">
    <property type="entry name" value="Methyl-accepting chemotaxis protein"/>
    <property type="match status" value="1"/>
</dbReference>
<keyword evidence="3" id="KW-1185">Reference proteome</keyword>
<reference evidence="2 3" key="1">
    <citation type="submission" date="2015-02" db="EMBL/GenBank/DDBJ databases">
        <title>Single-cell genomics of uncultivated deep-branching MTB reveals a conserved set of magnetosome genes.</title>
        <authorList>
            <person name="Kolinko S."/>
            <person name="Richter M."/>
            <person name="Glockner F.O."/>
            <person name="Brachmann A."/>
            <person name="Schuler D."/>
        </authorList>
    </citation>
    <scope>NUCLEOTIDE SEQUENCE [LARGE SCALE GENOMIC DNA]</scope>
    <source>
        <strain evidence="2">TM-1</strain>
    </source>
</reference>
<feature type="transmembrane region" description="Helical" evidence="1">
    <location>
        <begin position="12"/>
        <end position="35"/>
    </location>
</feature>
<keyword evidence="1" id="KW-1133">Transmembrane helix</keyword>
<dbReference type="SUPFAM" id="SSF58100">
    <property type="entry name" value="Bacterial hemolysins"/>
    <property type="match status" value="1"/>
</dbReference>
<feature type="transmembrane region" description="Helical" evidence="1">
    <location>
        <begin position="124"/>
        <end position="145"/>
    </location>
</feature>
<keyword evidence="1" id="KW-0472">Membrane</keyword>